<organism evidence="2 3">
    <name type="scientific">Trypanosoma cruzi (strain CL Brener)</name>
    <dbReference type="NCBI Taxonomy" id="353153"/>
    <lineage>
        <taxon>Eukaryota</taxon>
        <taxon>Discoba</taxon>
        <taxon>Euglenozoa</taxon>
        <taxon>Kinetoplastea</taxon>
        <taxon>Metakinetoplastina</taxon>
        <taxon>Trypanosomatida</taxon>
        <taxon>Trypanosomatidae</taxon>
        <taxon>Trypanosoma</taxon>
        <taxon>Schizotrypanum</taxon>
    </lineage>
</organism>
<dbReference type="eggNOG" id="KOG1278">
    <property type="taxonomic scope" value="Eukaryota"/>
</dbReference>
<accession>Q4D049</accession>
<feature type="non-terminal residue" evidence="2">
    <location>
        <position position="106"/>
    </location>
</feature>
<keyword evidence="3" id="KW-1185">Reference proteome</keyword>
<protein>
    <submittedName>
        <fullName evidence="2">Endosomal integral membrane protein, putative</fullName>
    </submittedName>
</protein>
<dbReference type="Proteomes" id="UP000002296">
    <property type="component" value="Unassembled WGS sequence"/>
</dbReference>
<dbReference type="PaxDb" id="353153-Q4D049"/>
<proteinExistence type="predicted"/>
<dbReference type="InParanoid" id="Q4D049"/>
<name>Q4D049_TRYCC</name>
<dbReference type="KEGG" id="tcr:506487.60"/>
<sequence>MAFCDLSMALNTLLLLALFVGYGVNAVFLPNVHPQTFEKNEIIPIQVNVLTSVRTHVPYDYYDHFPTCRPIAPLGGKVGNIGGVLMGDRIKSSPYENIRLLHKCYV</sequence>
<dbReference type="GeneID" id="3538035"/>
<feature type="signal peptide" evidence="1">
    <location>
        <begin position="1"/>
        <end position="26"/>
    </location>
</feature>
<evidence type="ECO:0000256" key="1">
    <source>
        <dbReference type="SAM" id="SignalP"/>
    </source>
</evidence>
<dbReference type="RefSeq" id="XP_807753.1">
    <property type="nucleotide sequence ID" value="XM_802660.1"/>
</dbReference>
<evidence type="ECO:0000313" key="3">
    <source>
        <dbReference type="Proteomes" id="UP000002296"/>
    </source>
</evidence>
<dbReference type="AlphaFoldDB" id="Q4D049"/>
<comment type="caution">
    <text evidence="2">The sequence shown here is derived from an EMBL/GenBank/DDBJ whole genome shotgun (WGS) entry which is preliminary data.</text>
</comment>
<feature type="chain" id="PRO_5043825587" evidence="1">
    <location>
        <begin position="27"/>
        <end position="106"/>
    </location>
</feature>
<keyword evidence="1" id="KW-0732">Signal</keyword>
<dbReference type="EMBL" id="AAHK01001328">
    <property type="protein sequence ID" value="EAN85902.1"/>
    <property type="molecule type" value="Genomic_DNA"/>
</dbReference>
<evidence type="ECO:0000313" key="2">
    <source>
        <dbReference type="EMBL" id="EAN85902.1"/>
    </source>
</evidence>
<gene>
    <name evidence="2" type="ORF">Tc00.1047053506487.60</name>
</gene>
<reference evidence="2 3" key="1">
    <citation type="journal article" date="2005" name="Science">
        <title>The genome sequence of Trypanosoma cruzi, etiologic agent of Chagas disease.</title>
        <authorList>
            <person name="El-Sayed N.M."/>
            <person name="Myler P.J."/>
            <person name="Bartholomeu D.C."/>
            <person name="Nilsson D."/>
            <person name="Aggarwal G."/>
            <person name="Tran A.N."/>
            <person name="Ghedin E."/>
            <person name="Worthey E.A."/>
            <person name="Delcher A.L."/>
            <person name="Blandin G."/>
            <person name="Westenberger S.J."/>
            <person name="Caler E."/>
            <person name="Cerqueira G.C."/>
            <person name="Branche C."/>
            <person name="Haas B."/>
            <person name="Anupama A."/>
            <person name="Arner E."/>
            <person name="Aslund L."/>
            <person name="Attipoe P."/>
            <person name="Bontempi E."/>
            <person name="Bringaud F."/>
            <person name="Burton P."/>
            <person name="Cadag E."/>
            <person name="Campbell D.A."/>
            <person name="Carrington M."/>
            <person name="Crabtree J."/>
            <person name="Darban H."/>
            <person name="da Silveira J.F."/>
            <person name="de Jong P."/>
            <person name="Edwards K."/>
            <person name="Englund P.T."/>
            <person name="Fazelina G."/>
            <person name="Feldblyum T."/>
            <person name="Ferella M."/>
            <person name="Frasch A.C."/>
            <person name="Gull K."/>
            <person name="Horn D."/>
            <person name="Hou L."/>
            <person name="Huang Y."/>
            <person name="Kindlund E."/>
            <person name="Klingbeil M."/>
            <person name="Kluge S."/>
            <person name="Koo H."/>
            <person name="Lacerda D."/>
            <person name="Levin M.J."/>
            <person name="Lorenzi H."/>
            <person name="Louie T."/>
            <person name="Machado C.R."/>
            <person name="McCulloch R."/>
            <person name="McKenna A."/>
            <person name="Mizuno Y."/>
            <person name="Mottram J.C."/>
            <person name="Nelson S."/>
            <person name="Ochaya S."/>
            <person name="Osoegawa K."/>
            <person name="Pai G."/>
            <person name="Parsons M."/>
            <person name="Pentony M."/>
            <person name="Pettersson U."/>
            <person name="Pop M."/>
            <person name="Ramirez J.L."/>
            <person name="Rinta J."/>
            <person name="Robertson L."/>
            <person name="Salzberg S.L."/>
            <person name="Sanchez D.O."/>
            <person name="Seyler A."/>
            <person name="Sharma R."/>
            <person name="Shetty J."/>
            <person name="Simpson A.J."/>
            <person name="Sisk E."/>
            <person name="Tammi M.T."/>
            <person name="Tarleton R."/>
            <person name="Teixeira S."/>
            <person name="Van Aken S."/>
            <person name="Vogt C."/>
            <person name="Ward P.N."/>
            <person name="Wickstead B."/>
            <person name="Wortman J."/>
            <person name="White O."/>
            <person name="Fraser C.M."/>
            <person name="Stuart K.D."/>
            <person name="Andersson B."/>
        </authorList>
    </citation>
    <scope>NUCLEOTIDE SEQUENCE [LARGE SCALE GENOMIC DNA]</scope>
    <source>
        <strain evidence="2 3">CL Brener</strain>
    </source>
</reference>